<dbReference type="Pfam" id="PF13994">
    <property type="entry name" value="PgaD"/>
    <property type="match status" value="1"/>
</dbReference>
<dbReference type="RefSeq" id="WP_076344027.1">
    <property type="nucleotide sequence ID" value="NZ_FTOO01000001.1"/>
</dbReference>
<keyword evidence="1" id="KW-0812">Transmembrane</keyword>
<reference evidence="3" key="1">
    <citation type="submission" date="2017-01" db="EMBL/GenBank/DDBJ databases">
        <authorList>
            <person name="Varghese N."/>
            <person name="Submissions S."/>
        </authorList>
    </citation>
    <scope>NUCLEOTIDE SEQUENCE [LARGE SCALE GENOMIC DNA]</scope>
    <source>
        <strain evidence="3">DSM 16176</strain>
    </source>
</reference>
<dbReference type="EMBL" id="FTOO01000001">
    <property type="protein sequence ID" value="SIS51367.1"/>
    <property type="molecule type" value="Genomic_DNA"/>
</dbReference>
<protein>
    <submittedName>
        <fullName evidence="2">Poly-beta-1,6-N-acetyl-D-glucosamine biosynthesis protein PgaD</fullName>
    </submittedName>
</protein>
<feature type="transmembrane region" description="Helical" evidence="1">
    <location>
        <begin position="75"/>
        <end position="96"/>
    </location>
</feature>
<feature type="transmembrane region" description="Helical" evidence="1">
    <location>
        <begin position="28"/>
        <end position="55"/>
    </location>
</feature>
<accession>A0A1N7JPY6</accession>
<keyword evidence="1" id="KW-1133">Transmembrane helix</keyword>
<dbReference type="OrthoDB" id="2376033at2"/>
<dbReference type="InterPro" id="IPR023829">
    <property type="entry name" value="PGA_PgaD"/>
</dbReference>
<gene>
    <name evidence="2" type="ORF">SAMN05421799_101120</name>
</gene>
<dbReference type="AlphaFoldDB" id="A0A1N7JPY6"/>
<evidence type="ECO:0000313" key="2">
    <source>
        <dbReference type="EMBL" id="SIS51367.1"/>
    </source>
</evidence>
<dbReference type="GO" id="GO:0043709">
    <property type="term" value="P:cell adhesion involved in single-species biofilm formation"/>
    <property type="evidence" value="ECO:0007669"/>
    <property type="project" value="InterPro"/>
</dbReference>
<evidence type="ECO:0000313" key="3">
    <source>
        <dbReference type="Proteomes" id="UP000186156"/>
    </source>
</evidence>
<dbReference type="Proteomes" id="UP000186156">
    <property type="component" value="Unassembled WGS sequence"/>
</dbReference>
<evidence type="ECO:0000256" key="1">
    <source>
        <dbReference type="SAM" id="Phobius"/>
    </source>
</evidence>
<sequence>MNSHQDVWEELIVRRGARSTRPKRWFETAITLTGWLWVTAVTLQVLASAILWLIGWHKFDVYVLGLLPTTTPLEVIRVGLTVTVLSAVLFVGWATYNRRRFGQLRRRRPPVPVSDVELAERLHLSVGEIARWQVEKIVEWPADR</sequence>
<proteinExistence type="predicted"/>
<name>A0A1N7JPY6_9BACL</name>
<keyword evidence="3" id="KW-1185">Reference proteome</keyword>
<dbReference type="NCBIfam" id="TIGR03940">
    <property type="entry name" value="PGA_PgaD"/>
    <property type="match status" value="1"/>
</dbReference>
<keyword evidence="1" id="KW-0472">Membrane</keyword>
<organism evidence="2 3">
    <name type="scientific">Alicyclobacillus vulcanalis</name>
    <dbReference type="NCBI Taxonomy" id="252246"/>
    <lineage>
        <taxon>Bacteria</taxon>
        <taxon>Bacillati</taxon>
        <taxon>Bacillota</taxon>
        <taxon>Bacilli</taxon>
        <taxon>Bacillales</taxon>
        <taxon>Alicyclobacillaceae</taxon>
        <taxon>Alicyclobacillus</taxon>
    </lineage>
</organism>